<dbReference type="Proteomes" id="UP000823561">
    <property type="component" value="Chromosome 22"/>
</dbReference>
<gene>
    <name evidence="2" type="ORF">AALO_G00283650</name>
</gene>
<feature type="region of interest" description="Disordered" evidence="1">
    <location>
        <begin position="1"/>
        <end position="66"/>
    </location>
</feature>
<comment type="caution">
    <text evidence="2">The sequence shown here is derived from an EMBL/GenBank/DDBJ whole genome shotgun (WGS) entry which is preliminary data.</text>
</comment>
<feature type="compositionally biased region" description="Basic and acidic residues" evidence="1">
    <location>
        <begin position="13"/>
        <end position="35"/>
    </location>
</feature>
<sequence length="66" mass="7555">MKKEVYGTQMDLRGADHSETTAAEQRDLRPEESVHSRAASRTVRDSTVRSTSDHRPRGRWTQQDSV</sequence>
<proteinExistence type="predicted"/>
<accession>A0AAV6FNV2</accession>
<dbReference type="AlphaFoldDB" id="A0AAV6FNV2"/>
<name>A0AAV6FNV2_9TELE</name>
<evidence type="ECO:0000313" key="2">
    <source>
        <dbReference type="EMBL" id="KAG5263196.1"/>
    </source>
</evidence>
<feature type="compositionally biased region" description="Basic and acidic residues" evidence="1">
    <location>
        <begin position="42"/>
        <end position="55"/>
    </location>
</feature>
<keyword evidence="3" id="KW-1185">Reference proteome</keyword>
<reference evidence="2" key="1">
    <citation type="submission" date="2020-10" db="EMBL/GenBank/DDBJ databases">
        <title>Chromosome-scale genome assembly of the Allis shad, Alosa alosa.</title>
        <authorList>
            <person name="Margot Z."/>
            <person name="Christophe K."/>
            <person name="Cabau C."/>
            <person name="Louis A."/>
            <person name="Berthelot C."/>
            <person name="Parey E."/>
            <person name="Roest Crollius H."/>
            <person name="Montfort J."/>
            <person name="Robinson-Rechavi M."/>
            <person name="Bucao C."/>
            <person name="Bouchez O."/>
            <person name="Gislard M."/>
            <person name="Lluch J."/>
            <person name="Milhes M."/>
            <person name="Lampietro C."/>
            <person name="Lopez Roques C."/>
            <person name="Donnadieu C."/>
            <person name="Braasch I."/>
            <person name="Desvignes T."/>
            <person name="Postlethwait J."/>
            <person name="Bobe J."/>
            <person name="Guiguen Y."/>
        </authorList>
    </citation>
    <scope>NUCLEOTIDE SEQUENCE</scope>
    <source>
        <strain evidence="2">M-15738</strain>
        <tissue evidence="2">Blood</tissue>
    </source>
</reference>
<dbReference type="EMBL" id="JADWDJ010000022">
    <property type="protein sequence ID" value="KAG5263196.1"/>
    <property type="molecule type" value="Genomic_DNA"/>
</dbReference>
<organism evidence="2 3">
    <name type="scientific">Alosa alosa</name>
    <name type="common">allis shad</name>
    <dbReference type="NCBI Taxonomy" id="278164"/>
    <lineage>
        <taxon>Eukaryota</taxon>
        <taxon>Metazoa</taxon>
        <taxon>Chordata</taxon>
        <taxon>Craniata</taxon>
        <taxon>Vertebrata</taxon>
        <taxon>Euteleostomi</taxon>
        <taxon>Actinopterygii</taxon>
        <taxon>Neopterygii</taxon>
        <taxon>Teleostei</taxon>
        <taxon>Clupei</taxon>
        <taxon>Clupeiformes</taxon>
        <taxon>Clupeoidei</taxon>
        <taxon>Clupeidae</taxon>
        <taxon>Alosa</taxon>
    </lineage>
</organism>
<evidence type="ECO:0000313" key="3">
    <source>
        <dbReference type="Proteomes" id="UP000823561"/>
    </source>
</evidence>
<evidence type="ECO:0000256" key="1">
    <source>
        <dbReference type="SAM" id="MobiDB-lite"/>
    </source>
</evidence>
<protein>
    <submittedName>
        <fullName evidence="2">Uncharacterized protein</fullName>
    </submittedName>
</protein>